<evidence type="ECO:0000256" key="7">
    <source>
        <dbReference type="PIRNR" id="PIRNR016398"/>
    </source>
</evidence>
<dbReference type="InterPro" id="IPR016656">
    <property type="entry name" value="TFIIE-bsu"/>
</dbReference>
<dbReference type="PANTHER" id="PTHR12716:SF8">
    <property type="entry name" value="TRANSCRIPTION INITIATION FACTOR IIE SUBUNIT BETA"/>
    <property type="match status" value="1"/>
</dbReference>
<evidence type="ECO:0000313" key="10">
    <source>
        <dbReference type="EMBL" id="KAG0146066.1"/>
    </source>
</evidence>
<evidence type="ECO:0000256" key="3">
    <source>
        <dbReference type="ARBA" id="ARBA00023125"/>
    </source>
</evidence>
<keyword evidence="11" id="KW-1185">Reference proteome</keyword>
<feature type="compositionally biased region" description="Basic residues" evidence="8">
    <location>
        <begin position="53"/>
        <end position="62"/>
    </location>
</feature>
<evidence type="ECO:0000256" key="8">
    <source>
        <dbReference type="SAM" id="MobiDB-lite"/>
    </source>
</evidence>
<gene>
    <name evidence="10" type="ORF">CROQUDRAFT_723073</name>
</gene>
<organism evidence="10 11">
    <name type="scientific">Cronartium quercuum f. sp. fusiforme G11</name>
    <dbReference type="NCBI Taxonomy" id="708437"/>
    <lineage>
        <taxon>Eukaryota</taxon>
        <taxon>Fungi</taxon>
        <taxon>Dikarya</taxon>
        <taxon>Basidiomycota</taxon>
        <taxon>Pucciniomycotina</taxon>
        <taxon>Pucciniomycetes</taxon>
        <taxon>Pucciniales</taxon>
        <taxon>Coleosporiaceae</taxon>
        <taxon>Cronartium</taxon>
    </lineage>
</organism>
<feature type="region of interest" description="Disordered" evidence="8">
    <location>
        <begin position="1"/>
        <end position="76"/>
    </location>
</feature>
<name>A0A9P6NFR5_9BASI</name>
<dbReference type="PIRSF" id="PIRSF016398">
    <property type="entry name" value="TFIIE-beta"/>
    <property type="match status" value="1"/>
</dbReference>
<sequence>MSNKFPSLPAPRFAPQKPSPLSQATATPPATEPLKLEPAKPPPTNSSATGQSKPKKKSKKKAPPTSTTTTTFNPAAPGKQFATQIFTLVDALKANGGPMNLSDLEAVTGVRGLLSEHTDVPFNPDLYDAFNKHDRVNVTERGMVKLWSYRPDYLISNPQQLLELLQRFSSRGGMPIVTLKQSWPNVMSAITELENEGKVLVFRTEGMPGKEGVVKTVFYDELGCRENLGPSRGALDEEFREMWHSLETPPVHTLPQELQEAGLTSSTSTAVKPQPTQKKSKKKGRGGKVKITNTHLKDLGIDLSKDYVPANASQKK</sequence>
<dbReference type="PANTHER" id="PTHR12716">
    <property type="entry name" value="TRANSCRIPTION INITIATION FACTOR IIE, BETA SUBUNIT"/>
    <property type="match status" value="1"/>
</dbReference>
<dbReference type="GO" id="GO:0006367">
    <property type="term" value="P:transcription initiation at RNA polymerase II promoter"/>
    <property type="evidence" value="ECO:0007669"/>
    <property type="project" value="UniProtKB-UniRule"/>
</dbReference>
<protein>
    <recommendedName>
        <fullName evidence="7">Transcription initiation factor IIE subunit beta</fullName>
    </recommendedName>
</protein>
<feature type="compositionally biased region" description="Polar residues" evidence="8">
    <location>
        <begin position="19"/>
        <end position="28"/>
    </location>
</feature>
<dbReference type="AlphaFoldDB" id="A0A9P6NFR5"/>
<evidence type="ECO:0000259" key="9">
    <source>
        <dbReference type="PROSITE" id="PS51351"/>
    </source>
</evidence>
<proteinExistence type="inferred from homology"/>
<dbReference type="GO" id="GO:0003677">
    <property type="term" value="F:DNA binding"/>
    <property type="evidence" value="ECO:0007669"/>
    <property type="project" value="UniProtKB-UniRule"/>
</dbReference>
<keyword evidence="4 7" id="KW-0804">Transcription</keyword>
<keyword evidence="2 7" id="KW-0805">Transcription regulation</keyword>
<feature type="compositionally biased region" description="Basic residues" evidence="8">
    <location>
        <begin position="278"/>
        <end position="288"/>
    </location>
</feature>
<feature type="domain" description="TFIIE beta" evidence="9">
    <location>
        <begin position="68"/>
        <end position="156"/>
    </location>
</feature>
<dbReference type="Pfam" id="PF22254">
    <property type="entry name" value="TFA2_E-tether"/>
    <property type="match status" value="1"/>
</dbReference>
<evidence type="ECO:0000256" key="2">
    <source>
        <dbReference type="ARBA" id="ARBA00023015"/>
    </source>
</evidence>
<dbReference type="InterPro" id="IPR040501">
    <property type="entry name" value="TFA2_Winged_2"/>
</dbReference>
<dbReference type="OrthoDB" id="3907302at2759"/>
<evidence type="ECO:0000256" key="1">
    <source>
        <dbReference type="ARBA" id="ARBA00004123"/>
    </source>
</evidence>
<comment type="caution">
    <text evidence="10">The sequence shown here is derived from an EMBL/GenBank/DDBJ whole genome shotgun (WGS) entry which is preliminary data.</text>
</comment>
<keyword evidence="5 7" id="KW-0539">Nucleus</keyword>
<feature type="region of interest" description="Disordered" evidence="8">
    <location>
        <begin position="262"/>
        <end position="293"/>
    </location>
</feature>
<dbReference type="InterPro" id="IPR054600">
    <property type="entry name" value="TFA2_E-tether"/>
</dbReference>
<evidence type="ECO:0000256" key="5">
    <source>
        <dbReference type="ARBA" id="ARBA00023242"/>
    </source>
</evidence>
<dbReference type="GO" id="GO:0005673">
    <property type="term" value="C:transcription factor TFIIE complex"/>
    <property type="evidence" value="ECO:0007669"/>
    <property type="project" value="UniProtKB-UniRule"/>
</dbReference>
<dbReference type="InterPro" id="IPR003166">
    <property type="entry name" value="TFIIE_bsu_DNA-bd"/>
</dbReference>
<comment type="function">
    <text evidence="6 7">Recruits TFIIH to the initiation complex and stimulates the RNA polymerase II C-terminal domain kinase and DNA-dependent ATPase activities of TFIIH. Both TFIIH and TFIIE are required for promoter clearance by RNA polymerase.</text>
</comment>
<evidence type="ECO:0000313" key="11">
    <source>
        <dbReference type="Proteomes" id="UP000886653"/>
    </source>
</evidence>
<comment type="subcellular location">
    <subcellularLocation>
        <location evidence="1 7">Nucleus</location>
    </subcellularLocation>
</comment>
<comment type="similarity">
    <text evidence="7">Belongs to the TFIIE beta subunit family.</text>
</comment>
<comment type="subunit">
    <text evidence="7">Tetramer of two alpha and two beta chains.</text>
</comment>
<evidence type="ECO:0000256" key="6">
    <source>
        <dbReference type="ARBA" id="ARBA00025581"/>
    </source>
</evidence>
<keyword evidence="3 7" id="KW-0238">DNA-binding</keyword>
<reference evidence="10" key="1">
    <citation type="submission" date="2013-11" db="EMBL/GenBank/DDBJ databases">
        <title>Genome sequence of the fusiform rust pathogen reveals effectors for host alternation and coevolution with pine.</title>
        <authorList>
            <consortium name="DOE Joint Genome Institute"/>
            <person name="Smith K."/>
            <person name="Pendleton A."/>
            <person name="Kubisiak T."/>
            <person name="Anderson C."/>
            <person name="Salamov A."/>
            <person name="Aerts A."/>
            <person name="Riley R."/>
            <person name="Clum A."/>
            <person name="Lindquist E."/>
            <person name="Ence D."/>
            <person name="Campbell M."/>
            <person name="Kronenberg Z."/>
            <person name="Feau N."/>
            <person name="Dhillon B."/>
            <person name="Hamelin R."/>
            <person name="Burleigh J."/>
            <person name="Smith J."/>
            <person name="Yandell M."/>
            <person name="Nelson C."/>
            <person name="Grigoriev I."/>
            <person name="Davis J."/>
        </authorList>
    </citation>
    <scope>NUCLEOTIDE SEQUENCE</scope>
    <source>
        <strain evidence="10">G11</strain>
    </source>
</reference>
<feature type="compositionally biased region" description="Polar residues" evidence="8">
    <location>
        <begin position="262"/>
        <end position="277"/>
    </location>
</feature>
<evidence type="ECO:0000256" key="4">
    <source>
        <dbReference type="ARBA" id="ARBA00023163"/>
    </source>
</evidence>
<dbReference type="EMBL" id="MU167266">
    <property type="protein sequence ID" value="KAG0146066.1"/>
    <property type="molecule type" value="Genomic_DNA"/>
</dbReference>
<accession>A0A9P6NFR5</accession>
<dbReference type="GO" id="GO:0001097">
    <property type="term" value="F:TFIIH-class transcription factor complex binding"/>
    <property type="evidence" value="ECO:0007669"/>
    <property type="project" value="TreeGrafter"/>
</dbReference>
<dbReference type="PROSITE" id="PS51351">
    <property type="entry name" value="TFIIE_BETA_C"/>
    <property type="match status" value="1"/>
</dbReference>
<dbReference type="Proteomes" id="UP000886653">
    <property type="component" value="Unassembled WGS sequence"/>
</dbReference>
<dbReference type="Pfam" id="PF18121">
    <property type="entry name" value="TFA2_Winged_2"/>
    <property type="match status" value="1"/>
</dbReference>